<organism evidence="2 3">
    <name type="scientific">Marinomonas foliarum</name>
    <dbReference type="NCBI Taxonomy" id="491950"/>
    <lineage>
        <taxon>Bacteria</taxon>
        <taxon>Pseudomonadati</taxon>
        <taxon>Pseudomonadota</taxon>
        <taxon>Gammaproteobacteria</taxon>
        <taxon>Oceanospirillales</taxon>
        <taxon>Oceanospirillaceae</taxon>
        <taxon>Marinomonas</taxon>
    </lineage>
</organism>
<accession>A0A368ZQC6</accession>
<dbReference type="AlphaFoldDB" id="A0A368ZQC6"/>
<keyword evidence="1" id="KW-0812">Transmembrane</keyword>
<feature type="transmembrane region" description="Helical" evidence="1">
    <location>
        <begin position="256"/>
        <end position="276"/>
    </location>
</feature>
<keyword evidence="1" id="KW-1133">Transmembrane helix</keyword>
<evidence type="ECO:0000256" key="1">
    <source>
        <dbReference type="SAM" id="Phobius"/>
    </source>
</evidence>
<dbReference type="EMBL" id="QPJQ01000031">
    <property type="protein sequence ID" value="RCW97281.1"/>
    <property type="molecule type" value="Genomic_DNA"/>
</dbReference>
<dbReference type="PIRSF" id="PIRSF038991">
    <property type="entry name" value="Protein_AbrB"/>
    <property type="match status" value="1"/>
</dbReference>
<feature type="transmembrane region" description="Helical" evidence="1">
    <location>
        <begin position="208"/>
        <end position="227"/>
    </location>
</feature>
<feature type="transmembrane region" description="Helical" evidence="1">
    <location>
        <begin position="332"/>
        <end position="360"/>
    </location>
</feature>
<feature type="transmembrane region" description="Helical" evidence="1">
    <location>
        <begin position="57"/>
        <end position="77"/>
    </location>
</feature>
<feature type="transmembrane region" description="Helical" evidence="1">
    <location>
        <begin position="32"/>
        <end position="50"/>
    </location>
</feature>
<dbReference type="Pfam" id="PF05145">
    <property type="entry name" value="AbrB"/>
    <property type="match status" value="1"/>
</dbReference>
<dbReference type="Proteomes" id="UP000253506">
    <property type="component" value="Unassembled WGS sequence"/>
</dbReference>
<feature type="transmembrane region" description="Helical" evidence="1">
    <location>
        <begin position="144"/>
        <end position="162"/>
    </location>
</feature>
<dbReference type="GO" id="GO:0016020">
    <property type="term" value="C:membrane"/>
    <property type="evidence" value="ECO:0007669"/>
    <property type="project" value="InterPro"/>
</dbReference>
<feature type="transmembrane region" description="Helical" evidence="1">
    <location>
        <begin position="111"/>
        <end position="132"/>
    </location>
</feature>
<dbReference type="InterPro" id="IPR017516">
    <property type="entry name" value="AbrB_dup"/>
</dbReference>
<gene>
    <name evidence="2" type="ORF">DFP77_13157</name>
</gene>
<dbReference type="PANTHER" id="PTHR38457:SF1">
    <property type="entry name" value="REGULATOR ABRB-RELATED"/>
    <property type="match status" value="1"/>
</dbReference>
<feature type="transmembrane region" description="Helical" evidence="1">
    <location>
        <begin position="174"/>
        <end position="193"/>
    </location>
</feature>
<protein>
    <recommendedName>
        <fullName evidence="4">AbrB family transcriptional regulator</fullName>
    </recommendedName>
</protein>
<keyword evidence="1" id="KW-0472">Membrane</keyword>
<dbReference type="InterPro" id="IPR007820">
    <property type="entry name" value="AbrB_fam"/>
</dbReference>
<evidence type="ECO:0000313" key="2">
    <source>
        <dbReference type="EMBL" id="RCW97281.1"/>
    </source>
</evidence>
<dbReference type="NCBIfam" id="TIGR03082">
    <property type="entry name" value="Gneg_AbrB_dup"/>
    <property type="match status" value="2"/>
</dbReference>
<name>A0A368ZQC6_9GAMM</name>
<dbReference type="PANTHER" id="PTHR38457">
    <property type="entry name" value="REGULATOR ABRB-RELATED"/>
    <property type="match status" value="1"/>
</dbReference>
<evidence type="ECO:0000313" key="3">
    <source>
        <dbReference type="Proteomes" id="UP000253506"/>
    </source>
</evidence>
<feature type="transmembrane region" description="Helical" evidence="1">
    <location>
        <begin position="234"/>
        <end position="250"/>
    </location>
</feature>
<dbReference type="GO" id="GO:0010468">
    <property type="term" value="P:regulation of gene expression"/>
    <property type="evidence" value="ECO:0007669"/>
    <property type="project" value="InterPro"/>
</dbReference>
<sequence length="374" mass="40154">MLHAIEHHCFFRKIDMTSRFLLLCKTPTRWPTIWRLSVLLAVSFVLVVCFEYANLPAALLLGPMITAIILAVSEAGMTMPKPLFLMAQGILGMMIANSLPLTVFAKISMEWPLFLIGTVSTIVASSFLGWLLSRSGLLPGTTAIWGSSPGAASAMTIMSESYGADMRLVAFMQYLRVACCAIAATVVAAVFHVDGVTTESIDWLGVPSWSGFAITLSVILVVSIIGVKLRLPSGPLLLSLAIGLVIKFTGVLPIVLPHWCLAISFAILGWGIGFRFTRQVLQHAWHVFPHVLGAILALIAINACLAMLLITFADIDPLTAFLATSPGGADSVAIIAASTSADVSFVMAMQVARFLLVLIAGPMLARWLSRNQDD</sequence>
<proteinExistence type="predicted"/>
<comment type="caution">
    <text evidence="2">The sequence shown here is derived from an EMBL/GenBank/DDBJ whole genome shotgun (WGS) entry which is preliminary data.</text>
</comment>
<feature type="transmembrane region" description="Helical" evidence="1">
    <location>
        <begin position="288"/>
        <end position="312"/>
    </location>
</feature>
<feature type="transmembrane region" description="Helical" evidence="1">
    <location>
        <begin position="83"/>
        <end position="104"/>
    </location>
</feature>
<reference evidence="2 3" key="1">
    <citation type="submission" date="2018-07" db="EMBL/GenBank/DDBJ databases">
        <title>Genomic Encyclopedia of Type Strains, Phase III (KMG-III): the genomes of soil and plant-associated and newly described type strains.</title>
        <authorList>
            <person name="Whitman W."/>
        </authorList>
    </citation>
    <scope>NUCLEOTIDE SEQUENCE [LARGE SCALE GENOMIC DNA]</scope>
    <source>
        <strain evidence="2 3">CECT 7731</strain>
    </source>
</reference>
<evidence type="ECO:0008006" key="4">
    <source>
        <dbReference type="Google" id="ProtNLM"/>
    </source>
</evidence>